<dbReference type="EMBL" id="LRBV02000004">
    <property type="status" value="NOT_ANNOTATED_CDS"/>
    <property type="molecule type" value="Genomic_DNA"/>
</dbReference>
<comment type="similarity">
    <text evidence="1">Belongs to the 'GDSL' lipolytic enzyme family.</text>
</comment>
<dbReference type="AlphaFoldDB" id="A0A7N2LC42"/>
<dbReference type="Proteomes" id="UP000594261">
    <property type="component" value="Chromosome 4"/>
</dbReference>
<protein>
    <submittedName>
        <fullName evidence="3">Uncharacterized protein</fullName>
    </submittedName>
</protein>
<dbReference type="InterPro" id="IPR044552">
    <property type="entry name" value="GLIP1-5/GLL25"/>
</dbReference>
<dbReference type="EnsemblPlants" id="QL04p014346:mrna">
    <property type="protein sequence ID" value="QL04p014346:mrna"/>
    <property type="gene ID" value="QL04p014346"/>
</dbReference>
<evidence type="ECO:0000256" key="2">
    <source>
        <dbReference type="ARBA" id="ARBA00022729"/>
    </source>
</evidence>
<dbReference type="Pfam" id="PF00657">
    <property type="entry name" value="Lipase_GDSL"/>
    <property type="match status" value="1"/>
</dbReference>
<evidence type="ECO:0000256" key="1">
    <source>
        <dbReference type="ARBA" id="ARBA00008668"/>
    </source>
</evidence>
<dbReference type="InterPro" id="IPR036514">
    <property type="entry name" value="SGNH_hydro_sf"/>
</dbReference>
<organism evidence="3 4">
    <name type="scientific">Quercus lobata</name>
    <name type="common">Valley oak</name>
    <dbReference type="NCBI Taxonomy" id="97700"/>
    <lineage>
        <taxon>Eukaryota</taxon>
        <taxon>Viridiplantae</taxon>
        <taxon>Streptophyta</taxon>
        <taxon>Embryophyta</taxon>
        <taxon>Tracheophyta</taxon>
        <taxon>Spermatophyta</taxon>
        <taxon>Magnoliopsida</taxon>
        <taxon>eudicotyledons</taxon>
        <taxon>Gunneridae</taxon>
        <taxon>Pentapetalae</taxon>
        <taxon>rosids</taxon>
        <taxon>fabids</taxon>
        <taxon>Fagales</taxon>
        <taxon>Fagaceae</taxon>
        <taxon>Quercus</taxon>
    </lineage>
</organism>
<proteinExistence type="inferred from homology"/>
<keyword evidence="4" id="KW-1185">Reference proteome</keyword>
<dbReference type="InterPro" id="IPR001087">
    <property type="entry name" value="GDSL"/>
</dbReference>
<dbReference type="InParanoid" id="A0A7N2LC42"/>
<dbReference type="Gene3D" id="3.40.50.1110">
    <property type="entry name" value="SGNH hydrolase"/>
    <property type="match status" value="1"/>
</dbReference>
<dbReference type="PANTHER" id="PTHR45966">
    <property type="entry name" value="GDSL-LIKE LIPASE/ACYLHYDROLASE"/>
    <property type="match status" value="1"/>
</dbReference>
<accession>A0A7N2LC42</accession>
<sequence>MVIGNLTIVIKEMYKKGGRKYVFLSLAPWGCTPLFKALEPGNTGACIDGLTTIVKLHNKALFEVLPKLERELKGFKYSIADFYTFLIERINNPSKYGFKEVKIACFGTGPYRGIPSC</sequence>
<name>A0A7N2LC42_QUELO</name>
<keyword evidence="2" id="KW-0732">Signal</keyword>
<evidence type="ECO:0000313" key="3">
    <source>
        <dbReference type="EnsemblPlants" id="QL04p014346:mrna"/>
    </source>
</evidence>
<dbReference type="PANTHER" id="PTHR45966:SF1">
    <property type="entry name" value="GDSL ESTERASE_LIPASE 1-RELATED"/>
    <property type="match status" value="1"/>
</dbReference>
<dbReference type="GO" id="GO:0016298">
    <property type="term" value="F:lipase activity"/>
    <property type="evidence" value="ECO:0007669"/>
    <property type="project" value="TreeGrafter"/>
</dbReference>
<reference evidence="3 4" key="1">
    <citation type="journal article" date="2016" name="G3 (Bethesda)">
        <title>First Draft Assembly and Annotation of the Genome of a California Endemic Oak Quercus lobata Nee (Fagaceae).</title>
        <authorList>
            <person name="Sork V.L."/>
            <person name="Fitz-Gibbon S.T."/>
            <person name="Puiu D."/>
            <person name="Crepeau M."/>
            <person name="Gugger P.F."/>
            <person name="Sherman R."/>
            <person name="Stevens K."/>
            <person name="Langley C.H."/>
            <person name="Pellegrini M."/>
            <person name="Salzberg S.L."/>
        </authorList>
    </citation>
    <scope>NUCLEOTIDE SEQUENCE [LARGE SCALE GENOMIC DNA]</scope>
    <source>
        <strain evidence="3 4">cv. SW786</strain>
    </source>
</reference>
<dbReference type="OMA" id="TIVKLHN"/>
<dbReference type="Gramene" id="QL04p014346:mrna">
    <property type="protein sequence ID" value="QL04p014346:mrna"/>
    <property type="gene ID" value="QL04p014346"/>
</dbReference>
<reference evidence="3" key="2">
    <citation type="submission" date="2021-01" db="UniProtKB">
        <authorList>
            <consortium name="EnsemblPlants"/>
        </authorList>
    </citation>
    <scope>IDENTIFICATION</scope>
</reference>
<evidence type="ECO:0000313" key="4">
    <source>
        <dbReference type="Proteomes" id="UP000594261"/>
    </source>
</evidence>